<dbReference type="AlphaFoldDB" id="A0AAP2DBP5"/>
<evidence type="ECO:0000256" key="1">
    <source>
        <dbReference type="SAM" id="Phobius"/>
    </source>
</evidence>
<comment type="caution">
    <text evidence="2">The sequence shown here is derived from an EMBL/GenBank/DDBJ whole genome shotgun (WGS) entry which is preliminary data.</text>
</comment>
<reference evidence="2 3" key="1">
    <citation type="submission" date="2021-05" db="EMBL/GenBank/DDBJ databases">
        <title>A Polyphasic approach of four new species of the genus Ohtaekwangia: Ohtaekwangia histidinii sp. nov., Ohtaekwangia cretensis sp. nov., Ohtaekwangia indiensis sp. nov., Ohtaekwangia reichenbachii sp. nov. from diverse environment.</title>
        <authorList>
            <person name="Octaviana S."/>
        </authorList>
    </citation>
    <scope>NUCLEOTIDE SEQUENCE [LARGE SCALE GENOMIC DNA]</scope>
    <source>
        <strain evidence="2 3">PWU37</strain>
    </source>
</reference>
<keyword evidence="3" id="KW-1185">Reference proteome</keyword>
<dbReference type="PANTHER" id="PTHR41532">
    <property type="entry name" value="FIXS PROTEIN"/>
    <property type="match status" value="1"/>
</dbReference>
<keyword evidence="1" id="KW-0472">Membrane</keyword>
<accession>A0AAP2DBP5</accession>
<dbReference type="PANTHER" id="PTHR41532:SF1">
    <property type="entry name" value="FIXS PROTEIN"/>
    <property type="match status" value="1"/>
</dbReference>
<proteinExistence type="predicted"/>
<evidence type="ECO:0000313" key="3">
    <source>
        <dbReference type="Proteomes" id="UP001319180"/>
    </source>
</evidence>
<dbReference type="RefSeq" id="WP_254092296.1">
    <property type="nucleotide sequence ID" value="NZ_JAHESC010000035.1"/>
</dbReference>
<dbReference type="EMBL" id="JAHESC010000035">
    <property type="protein sequence ID" value="MBT1689071.1"/>
    <property type="molecule type" value="Genomic_DNA"/>
</dbReference>
<dbReference type="NCBIfam" id="TIGR00847">
    <property type="entry name" value="ccoS"/>
    <property type="match status" value="1"/>
</dbReference>
<organism evidence="2 3">
    <name type="scientific">Dawidia soli</name>
    <dbReference type="NCBI Taxonomy" id="2782352"/>
    <lineage>
        <taxon>Bacteria</taxon>
        <taxon>Pseudomonadati</taxon>
        <taxon>Bacteroidota</taxon>
        <taxon>Cytophagia</taxon>
        <taxon>Cytophagales</taxon>
        <taxon>Chryseotaleaceae</taxon>
        <taxon>Dawidia</taxon>
    </lineage>
</organism>
<sequence length="54" mass="6153">MIIIVLLISISLAIALTFLAVFFWNIKSGQYDDMYTPSVRMLFDPKKDDSKPVS</sequence>
<dbReference type="InterPro" id="IPR004714">
    <property type="entry name" value="Cyt_oxidase_maturation_cbb3"/>
</dbReference>
<dbReference type="Proteomes" id="UP001319180">
    <property type="component" value="Unassembled WGS sequence"/>
</dbReference>
<gene>
    <name evidence="2" type="primary">ccoS</name>
    <name evidence="2" type="ORF">KK078_21070</name>
</gene>
<keyword evidence="1" id="KW-0812">Transmembrane</keyword>
<protein>
    <submittedName>
        <fullName evidence="2">Cbb3-type cytochrome oxidase assembly protein CcoS</fullName>
    </submittedName>
</protein>
<dbReference type="Pfam" id="PF03597">
    <property type="entry name" value="FixS"/>
    <property type="match status" value="1"/>
</dbReference>
<keyword evidence="1" id="KW-1133">Transmembrane helix</keyword>
<evidence type="ECO:0000313" key="2">
    <source>
        <dbReference type="EMBL" id="MBT1689071.1"/>
    </source>
</evidence>
<feature type="transmembrane region" description="Helical" evidence="1">
    <location>
        <begin position="6"/>
        <end position="26"/>
    </location>
</feature>
<name>A0AAP2DBP5_9BACT</name>